<comment type="caution">
    <text evidence="1">The sequence shown here is derived from an EMBL/GenBank/DDBJ whole genome shotgun (WGS) entry which is preliminary data.</text>
</comment>
<reference evidence="1 2" key="1">
    <citation type="submission" date="2019-03" db="EMBL/GenBank/DDBJ databases">
        <title>Genomic Encyclopedia of Type Strains, Phase IV (KMG-IV): sequencing the most valuable type-strain genomes for metagenomic binning, comparative biology and taxonomic classification.</title>
        <authorList>
            <person name="Goeker M."/>
        </authorList>
    </citation>
    <scope>NUCLEOTIDE SEQUENCE [LARGE SCALE GENOMIC DNA]</scope>
    <source>
        <strain evidence="1 2">DSM 24984</strain>
    </source>
</reference>
<proteinExistence type="predicted"/>
<organism evidence="1 2">
    <name type="scientific">Seleniivibrio woodruffii</name>
    <dbReference type="NCBI Taxonomy" id="1078050"/>
    <lineage>
        <taxon>Bacteria</taxon>
        <taxon>Pseudomonadati</taxon>
        <taxon>Deferribacterota</taxon>
        <taxon>Deferribacteres</taxon>
        <taxon>Deferribacterales</taxon>
        <taxon>Geovibrionaceae</taxon>
        <taxon>Seleniivibrio</taxon>
    </lineage>
</organism>
<protein>
    <submittedName>
        <fullName evidence="1">Uncharacterized protein</fullName>
    </submittedName>
</protein>
<dbReference type="RefSeq" id="WP_132874711.1">
    <property type="nucleotide sequence ID" value="NZ_SMGG01000009.1"/>
</dbReference>
<name>A0A4V2PRA9_9BACT</name>
<evidence type="ECO:0000313" key="1">
    <source>
        <dbReference type="EMBL" id="TCK58171.1"/>
    </source>
</evidence>
<accession>A0A4V2PRA9</accession>
<dbReference type="EMBL" id="SMGG01000009">
    <property type="protein sequence ID" value="TCK58171.1"/>
    <property type="molecule type" value="Genomic_DNA"/>
</dbReference>
<keyword evidence="2" id="KW-1185">Reference proteome</keyword>
<sequence length="138" mass="15350">MLFRNCLYAVKWLSKSTVASKIPTMTGRLAKMQETNAPLLSYTSSGDIETRIDLEKLMAMLCKKHMRLLMNWAEGGTAQCRKSFRKHYGAKGQNFNTAFAEAFYAFNSILKSNGFISAGADTLSADIHAEVLNALKKT</sequence>
<evidence type="ECO:0000313" key="2">
    <source>
        <dbReference type="Proteomes" id="UP000294614"/>
    </source>
</evidence>
<dbReference type="Proteomes" id="UP000294614">
    <property type="component" value="Unassembled WGS sequence"/>
</dbReference>
<dbReference type="AlphaFoldDB" id="A0A4V2PRA9"/>
<gene>
    <name evidence="1" type="ORF">C8D98_2749</name>
</gene>